<proteinExistence type="predicted"/>
<organism evidence="2 3">
    <name type="scientific">Rhodoplanes roseus</name>
    <dbReference type="NCBI Taxonomy" id="29409"/>
    <lineage>
        <taxon>Bacteria</taxon>
        <taxon>Pseudomonadati</taxon>
        <taxon>Pseudomonadota</taxon>
        <taxon>Alphaproteobacteria</taxon>
        <taxon>Hyphomicrobiales</taxon>
        <taxon>Nitrobacteraceae</taxon>
        <taxon>Rhodoplanes</taxon>
    </lineage>
</organism>
<evidence type="ECO:0000259" key="1">
    <source>
        <dbReference type="PROSITE" id="PS50943"/>
    </source>
</evidence>
<name>A0A327KPC7_9BRAD</name>
<gene>
    <name evidence="2" type="ORF">CH341_23125</name>
</gene>
<dbReference type="AlphaFoldDB" id="A0A327KPC7"/>
<dbReference type="Proteomes" id="UP000249130">
    <property type="component" value="Unassembled WGS sequence"/>
</dbReference>
<dbReference type="InterPro" id="IPR010982">
    <property type="entry name" value="Lambda_DNA-bd_dom_sf"/>
</dbReference>
<dbReference type="EMBL" id="NPEX01000218">
    <property type="protein sequence ID" value="RAI40750.1"/>
    <property type="molecule type" value="Genomic_DNA"/>
</dbReference>
<evidence type="ECO:0000313" key="3">
    <source>
        <dbReference type="Proteomes" id="UP000249130"/>
    </source>
</evidence>
<dbReference type="RefSeq" id="WP_111421373.1">
    <property type="nucleotide sequence ID" value="NZ_NPEX01000218.1"/>
</dbReference>
<dbReference type="Gene3D" id="1.10.260.40">
    <property type="entry name" value="lambda repressor-like DNA-binding domains"/>
    <property type="match status" value="1"/>
</dbReference>
<accession>A0A327KPC7</accession>
<keyword evidence="3" id="KW-1185">Reference proteome</keyword>
<dbReference type="CDD" id="cd00093">
    <property type="entry name" value="HTH_XRE"/>
    <property type="match status" value="1"/>
</dbReference>
<comment type="caution">
    <text evidence="2">The sequence shown here is derived from an EMBL/GenBank/DDBJ whole genome shotgun (WGS) entry which is preliminary data.</text>
</comment>
<evidence type="ECO:0000313" key="2">
    <source>
        <dbReference type="EMBL" id="RAI40750.1"/>
    </source>
</evidence>
<reference evidence="2 3" key="1">
    <citation type="submission" date="2017-07" db="EMBL/GenBank/DDBJ databases">
        <title>Draft Genome Sequences of Select Purple Nonsulfur Bacteria.</title>
        <authorList>
            <person name="Lasarre B."/>
            <person name="Mckinlay J.B."/>
        </authorList>
    </citation>
    <scope>NUCLEOTIDE SEQUENCE [LARGE SCALE GENOMIC DNA]</scope>
    <source>
        <strain evidence="2 3">DSM 5909</strain>
    </source>
</reference>
<dbReference type="SMART" id="SM00530">
    <property type="entry name" value="HTH_XRE"/>
    <property type="match status" value="1"/>
</dbReference>
<dbReference type="InterPro" id="IPR001387">
    <property type="entry name" value="Cro/C1-type_HTH"/>
</dbReference>
<dbReference type="OrthoDB" id="5446846at2"/>
<dbReference type="GO" id="GO:0003677">
    <property type="term" value="F:DNA binding"/>
    <property type="evidence" value="ECO:0007669"/>
    <property type="project" value="InterPro"/>
</dbReference>
<dbReference type="Pfam" id="PF01381">
    <property type="entry name" value="HTH_3"/>
    <property type="match status" value="1"/>
</dbReference>
<feature type="domain" description="HTH cro/C1-type" evidence="1">
    <location>
        <begin position="12"/>
        <end position="65"/>
    </location>
</feature>
<sequence length="294" mass="32444">MSDHLAEIGRRLRAYRLGKNLTVSRIAESIGVSRAAVYRLERGELVKIETLEKISELLETSLPSLMGVGVEYYANAVSFFERMRQLEESAVHVLGNFSPFSFLLQSDEYIDHLRVMLIEGIPDSHRESAAARAEIDAVLAILHARRRGAATRRIPVLSIVSAPDIERFLRSGLVGRWDLPDAVVSRRRALAAREVERVAALLEHPPIGVQIGIVEDQAPFQTFQVFEAADHASVTLSPYRLGDHPNITSGIAMATATPEAVRLFKATVTQQWTRAHKGEAAARILRAVLARAAG</sequence>
<dbReference type="PROSITE" id="PS50943">
    <property type="entry name" value="HTH_CROC1"/>
    <property type="match status" value="1"/>
</dbReference>
<dbReference type="SUPFAM" id="SSF47413">
    <property type="entry name" value="lambda repressor-like DNA-binding domains"/>
    <property type="match status" value="1"/>
</dbReference>
<protein>
    <submittedName>
        <fullName evidence="2">Transcriptional regulator</fullName>
    </submittedName>
</protein>